<dbReference type="AlphaFoldDB" id="A0A085AB91"/>
<comment type="caution">
    <text evidence="1">The sequence shown here is derived from an EMBL/GenBank/DDBJ whole genome shotgun (WGS) entry which is preliminary data.</text>
</comment>
<gene>
    <name evidence="1" type="ORF">GTGU_01870</name>
</gene>
<sequence length="103" mass="12577">MNDDFALSMGLPATIFRTIHHNEYVDIIFYEMKDFPSMFSLSGSDKYTRLIVEMLSYFRLENCDKYYNQFRFFRIWFFLQRHRGFAFKPFFTNFHATGKIGEY</sequence>
<dbReference type="Pfam" id="PF11692">
    <property type="entry name" value="DUF3289"/>
    <property type="match status" value="1"/>
</dbReference>
<protein>
    <submittedName>
        <fullName evidence="1">Uncharacterized DUF3289 family protein</fullName>
    </submittedName>
</protein>
<dbReference type="EMBL" id="JMTB01000062">
    <property type="protein sequence ID" value="KFC07486.1"/>
    <property type="molecule type" value="Genomic_DNA"/>
</dbReference>
<dbReference type="InterPro" id="IPR017483">
    <property type="entry name" value="CHP03034"/>
</dbReference>
<accession>A0A085AB91</accession>
<evidence type="ECO:0000313" key="2">
    <source>
        <dbReference type="Proteomes" id="UP000028630"/>
    </source>
</evidence>
<keyword evidence="2" id="KW-1185">Reference proteome</keyword>
<evidence type="ECO:0000313" key="1">
    <source>
        <dbReference type="EMBL" id="KFC07486.1"/>
    </source>
</evidence>
<reference evidence="2" key="1">
    <citation type="submission" date="2014-05" db="EMBL/GenBank/DDBJ databases">
        <title>ATOL: Assembling a taxonomically balanced genome-scale reconstruction of the evolutionary history of the Enterobacteriaceae.</title>
        <authorList>
            <person name="Plunkett G. III"/>
            <person name="Neeno-Eckwall E.C."/>
            <person name="Glasner J.D."/>
            <person name="Perna N.T."/>
        </authorList>
    </citation>
    <scope>NUCLEOTIDE SEQUENCE [LARGE SCALE GENOMIC DNA]</scope>
    <source>
        <strain evidence="2">ATCC 49490</strain>
    </source>
</reference>
<dbReference type="Proteomes" id="UP000028630">
    <property type="component" value="Unassembled WGS sequence"/>
</dbReference>
<proteinExistence type="predicted"/>
<organism evidence="1 2">
    <name type="scientific">Trabulsiella guamensis ATCC 49490</name>
    <dbReference type="NCBI Taxonomy" id="1005994"/>
    <lineage>
        <taxon>Bacteria</taxon>
        <taxon>Pseudomonadati</taxon>
        <taxon>Pseudomonadota</taxon>
        <taxon>Gammaproteobacteria</taxon>
        <taxon>Enterobacterales</taxon>
        <taxon>Enterobacteriaceae</taxon>
        <taxon>Trabulsiella</taxon>
    </lineage>
</organism>
<name>A0A085AB91_9ENTR</name>